<evidence type="ECO:0000313" key="2">
    <source>
        <dbReference type="Proteomes" id="UP000639772"/>
    </source>
</evidence>
<evidence type="ECO:0000313" key="1">
    <source>
        <dbReference type="EMBL" id="KAG0494169.1"/>
    </source>
</evidence>
<sequence length="87" mass="9963">MTNEFQSTATIIRFQITANVPRVVGQHVRQWLGHGGIKRVVKCSNIGLNETHKRLDLHLCETRRSAIRWGHGFKCKQRAMVEEIGPN</sequence>
<accession>A0A835VB33</accession>
<proteinExistence type="predicted"/>
<name>A0A835VB33_VANPL</name>
<dbReference type="AlphaFoldDB" id="A0A835VB33"/>
<organism evidence="1 2">
    <name type="scientific">Vanilla planifolia</name>
    <name type="common">Vanilla</name>
    <dbReference type="NCBI Taxonomy" id="51239"/>
    <lineage>
        <taxon>Eukaryota</taxon>
        <taxon>Viridiplantae</taxon>
        <taxon>Streptophyta</taxon>
        <taxon>Embryophyta</taxon>
        <taxon>Tracheophyta</taxon>
        <taxon>Spermatophyta</taxon>
        <taxon>Magnoliopsida</taxon>
        <taxon>Liliopsida</taxon>
        <taxon>Asparagales</taxon>
        <taxon>Orchidaceae</taxon>
        <taxon>Vanilloideae</taxon>
        <taxon>Vanilleae</taxon>
        <taxon>Vanilla</taxon>
    </lineage>
</organism>
<reference evidence="1 2" key="1">
    <citation type="journal article" date="2020" name="Nat. Food">
        <title>A phased Vanilla planifolia genome enables genetic improvement of flavour and production.</title>
        <authorList>
            <person name="Hasing T."/>
            <person name="Tang H."/>
            <person name="Brym M."/>
            <person name="Khazi F."/>
            <person name="Huang T."/>
            <person name="Chambers A.H."/>
        </authorList>
    </citation>
    <scope>NUCLEOTIDE SEQUENCE [LARGE SCALE GENOMIC DNA]</scope>
    <source>
        <tissue evidence="1">Leaf</tissue>
    </source>
</reference>
<comment type="caution">
    <text evidence="1">The sequence shown here is derived from an EMBL/GenBank/DDBJ whole genome shotgun (WGS) entry which is preliminary data.</text>
</comment>
<dbReference type="Proteomes" id="UP000639772">
    <property type="component" value="Unassembled WGS sequence"/>
</dbReference>
<dbReference type="EMBL" id="JADCNM010000002">
    <property type="protein sequence ID" value="KAG0494169.1"/>
    <property type="molecule type" value="Genomic_DNA"/>
</dbReference>
<protein>
    <submittedName>
        <fullName evidence="1">Uncharacterized protein</fullName>
    </submittedName>
</protein>
<gene>
    <name evidence="1" type="ORF">HPP92_005163</name>
</gene>